<reference evidence="2" key="1">
    <citation type="journal article" date="2015" name="Nat. Genet.">
        <title>The genome and transcriptome of the zoonotic hookworm Ancylostoma ceylanicum identify infection-specific gene families.</title>
        <authorList>
            <person name="Schwarz E.M."/>
            <person name="Hu Y."/>
            <person name="Antoshechkin I."/>
            <person name="Miller M.M."/>
            <person name="Sternberg P.W."/>
            <person name="Aroian R.V."/>
        </authorList>
    </citation>
    <scope>NUCLEOTIDE SEQUENCE</scope>
    <source>
        <strain evidence="2">HY135</strain>
    </source>
</reference>
<comment type="caution">
    <text evidence="1">The sequence shown here is derived from an EMBL/GenBank/DDBJ whole genome shotgun (WGS) entry which is preliminary data.</text>
</comment>
<accession>A0A016WYZ3</accession>
<organism evidence="1 2">
    <name type="scientific">Ancylostoma ceylanicum</name>
    <dbReference type="NCBI Taxonomy" id="53326"/>
    <lineage>
        <taxon>Eukaryota</taxon>
        <taxon>Metazoa</taxon>
        <taxon>Ecdysozoa</taxon>
        <taxon>Nematoda</taxon>
        <taxon>Chromadorea</taxon>
        <taxon>Rhabditida</taxon>
        <taxon>Rhabditina</taxon>
        <taxon>Rhabditomorpha</taxon>
        <taxon>Strongyloidea</taxon>
        <taxon>Ancylostomatidae</taxon>
        <taxon>Ancylostomatinae</taxon>
        <taxon>Ancylostoma</taxon>
    </lineage>
</organism>
<sequence length="82" mass="9358">MDFLENLLHLNNHYIFFTYIAPRHLFNAKKNQCPTFSSCWRGSGYEGIHDGVGADKASDAAARHMVTERARIFDIISELTLI</sequence>
<keyword evidence="2" id="KW-1185">Reference proteome</keyword>
<dbReference type="Proteomes" id="UP000024635">
    <property type="component" value="Unassembled WGS sequence"/>
</dbReference>
<dbReference type="EMBL" id="JARK01000046">
    <property type="protein sequence ID" value="EYC44880.1"/>
    <property type="molecule type" value="Genomic_DNA"/>
</dbReference>
<name>A0A016WYZ3_9BILA</name>
<proteinExistence type="predicted"/>
<evidence type="ECO:0000313" key="2">
    <source>
        <dbReference type="Proteomes" id="UP000024635"/>
    </source>
</evidence>
<dbReference type="AlphaFoldDB" id="A0A016WYZ3"/>
<evidence type="ECO:0000313" key="1">
    <source>
        <dbReference type="EMBL" id="EYC44880.1"/>
    </source>
</evidence>
<protein>
    <submittedName>
        <fullName evidence="1">Uncharacterized protein</fullName>
    </submittedName>
</protein>
<gene>
    <name evidence="1" type="primary">Acey_s0446.g1594</name>
    <name evidence="1" type="ORF">Y032_0446g1594</name>
</gene>